<proteinExistence type="predicted"/>
<dbReference type="Proteomes" id="UP000324748">
    <property type="component" value="Unassembled WGS sequence"/>
</dbReference>
<comment type="caution">
    <text evidence="1">The sequence shown here is derived from an EMBL/GenBank/DDBJ whole genome shotgun (WGS) entry which is preliminary data.</text>
</comment>
<dbReference type="AlphaFoldDB" id="A0A5B0N9C0"/>
<protein>
    <submittedName>
        <fullName evidence="1">Uncharacterized protein</fullName>
    </submittedName>
</protein>
<keyword evidence="3" id="KW-1185">Reference proteome</keyword>
<gene>
    <name evidence="1" type="ORF">PGT21_003375</name>
    <name evidence="2" type="ORF">PGTUg99_019036</name>
</gene>
<evidence type="ECO:0000313" key="2">
    <source>
        <dbReference type="EMBL" id="KAA1128072.1"/>
    </source>
</evidence>
<dbReference type="Proteomes" id="UP000325313">
    <property type="component" value="Unassembled WGS sequence"/>
</dbReference>
<evidence type="ECO:0000313" key="1">
    <source>
        <dbReference type="EMBL" id="KAA1085332.1"/>
    </source>
</evidence>
<dbReference type="EMBL" id="VSWC01000106">
    <property type="protein sequence ID" value="KAA1085332.1"/>
    <property type="molecule type" value="Genomic_DNA"/>
</dbReference>
<sequence>MHINVRLTKDCVQYVSNLVLAPGAQQITGSQLRGKSYDFTASRSEHVCGLATALNYLPLRSPTGHPGFRVQVCSSGMDAEGHNACLTRDRPPESPTGPHVAKLNKQFEARRDRAVEPDNIQSCRLLPENGDQKNACRRILSSLDPPSLGRTSYLALNFFGIELAPVFNSFHCNARARGLDCSYVSEPVIAGLVAQKLDAPASFVFDFNRQVKRIF</sequence>
<accession>A0A5B0N9C0</accession>
<dbReference type="EMBL" id="VDEP01000145">
    <property type="protein sequence ID" value="KAA1128072.1"/>
    <property type="molecule type" value="Genomic_DNA"/>
</dbReference>
<evidence type="ECO:0000313" key="3">
    <source>
        <dbReference type="Proteomes" id="UP000324748"/>
    </source>
</evidence>
<name>A0A5B0N9C0_PUCGR</name>
<evidence type="ECO:0000313" key="4">
    <source>
        <dbReference type="Proteomes" id="UP000325313"/>
    </source>
</evidence>
<reference evidence="3 4" key="1">
    <citation type="submission" date="2019-05" db="EMBL/GenBank/DDBJ databases">
        <title>Emergence of the Ug99 lineage of the wheat stem rust pathogen through somatic hybridization.</title>
        <authorList>
            <person name="Li F."/>
            <person name="Upadhyaya N.M."/>
            <person name="Sperschneider J."/>
            <person name="Matny O."/>
            <person name="Nguyen-Phuc H."/>
            <person name="Mago R."/>
            <person name="Raley C."/>
            <person name="Miller M.E."/>
            <person name="Silverstein K.A.T."/>
            <person name="Henningsen E."/>
            <person name="Hirsch C.D."/>
            <person name="Visser B."/>
            <person name="Pretorius Z.A."/>
            <person name="Steffenson B.J."/>
            <person name="Schwessinger B."/>
            <person name="Dodds P.N."/>
            <person name="Figueroa M."/>
        </authorList>
    </citation>
    <scope>NUCLEOTIDE SEQUENCE [LARGE SCALE GENOMIC DNA]</scope>
    <source>
        <strain evidence="1">21-0</strain>
        <strain evidence="2 4">Ug99</strain>
    </source>
</reference>
<organism evidence="1 3">
    <name type="scientific">Puccinia graminis f. sp. tritici</name>
    <dbReference type="NCBI Taxonomy" id="56615"/>
    <lineage>
        <taxon>Eukaryota</taxon>
        <taxon>Fungi</taxon>
        <taxon>Dikarya</taxon>
        <taxon>Basidiomycota</taxon>
        <taxon>Pucciniomycotina</taxon>
        <taxon>Pucciniomycetes</taxon>
        <taxon>Pucciniales</taxon>
        <taxon>Pucciniaceae</taxon>
        <taxon>Puccinia</taxon>
    </lineage>
</organism>